<dbReference type="Proteomes" id="UP001165101">
    <property type="component" value="Unassembled WGS sequence"/>
</dbReference>
<dbReference type="EMBL" id="BSXV01000791">
    <property type="protein sequence ID" value="GME90629.1"/>
    <property type="molecule type" value="Genomic_DNA"/>
</dbReference>
<keyword evidence="2" id="KW-1185">Reference proteome</keyword>
<organism evidence="1 2">
    <name type="scientific">Candida boidinii</name>
    <name type="common">Yeast</name>
    <dbReference type="NCBI Taxonomy" id="5477"/>
    <lineage>
        <taxon>Eukaryota</taxon>
        <taxon>Fungi</taxon>
        <taxon>Dikarya</taxon>
        <taxon>Ascomycota</taxon>
        <taxon>Saccharomycotina</taxon>
        <taxon>Pichiomycetes</taxon>
        <taxon>Pichiales</taxon>
        <taxon>Pichiaceae</taxon>
        <taxon>Ogataea</taxon>
        <taxon>Ogataea/Candida clade</taxon>
    </lineage>
</organism>
<sequence length="416" mass="46976">MVSKRSIESVELPVTTVKSSEDVPSVVIGSFFNGLEVPASSEFELYKHKKRDGYLLHGENDGPLEYNGLLEDANNSQKYCIAVYDPSHKSIELINSLVIPTKVTSKEKRKLKGPKVKQLNVRNNIQRNTLGEAFGTKKAKKAIADMERNRIDSGKLEEEQVVIIDSIRSNTSNMPTKQEMEDTMNKDRLIPEFDVEATRVEDIYPLENIIPKKEWSFLRVDSILSETDIEKKSELLCYSNSKYLLKKLGEITNETVNKKEKAQILYYISVLMGVYANRRCHNKDKLLENLNSPPGIVIDSVLQRFTVSRAGEFGKSKDRSFTIDPAHEDKLLSFMLALILHSDNFHLEVSVIAQELSLKPSRLVGLLRSLGCIVKNATVAEAESLNISKSMAANYKIASLKVPFKVPEISRRGRRN</sequence>
<name>A0ACB5TKN1_CANBO</name>
<protein>
    <submittedName>
        <fullName evidence="1">Unnamed protein product</fullName>
    </submittedName>
</protein>
<reference evidence="1" key="1">
    <citation type="submission" date="2023-04" db="EMBL/GenBank/DDBJ databases">
        <title>Candida boidinii NBRC 1967.</title>
        <authorList>
            <person name="Ichikawa N."/>
            <person name="Sato H."/>
            <person name="Tonouchi N."/>
        </authorList>
    </citation>
    <scope>NUCLEOTIDE SEQUENCE</scope>
    <source>
        <strain evidence="1">NBRC 1967</strain>
    </source>
</reference>
<proteinExistence type="predicted"/>
<gene>
    <name evidence="1" type="ORF">Cboi01_000193000</name>
</gene>
<comment type="caution">
    <text evidence="1">The sequence shown here is derived from an EMBL/GenBank/DDBJ whole genome shotgun (WGS) entry which is preliminary data.</text>
</comment>
<evidence type="ECO:0000313" key="2">
    <source>
        <dbReference type="Proteomes" id="UP001165101"/>
    </source>
</evidence>
<accession>A0ACB5TKN1</accession>
<evidence type="ECO:0000313" key="1">
    <source>
        <dbReference type="EMBL" id="GME90629.1"/>
    </source>
</evidence>